<reference evidence="5" key="1">
    <citation type="journal article" date="2022" name="Plant J.">
        <title>Strategies of tolerance reflected in two North American maple genomes.</title>
        <authorList>
            <person name="McEvoy S.L."/>
            <person name="Sezen U.U."/>
            <person name="Trouern-Trend A."/>
            <person name="McMahon S.M."/>
            <person name="Schaberg P.G."/>
            <person name="Yang J."/>
            <person name="Wegrzyn J.L."/>
            <person name="Swenson N.G."/>
        </authorList>
    </citation>
    <scope>NUCLEOTIDE SEQUENCE</scope>
    <source>
        <strain evidence="5">NS2018</strain>
    </source>
</reference>
<evidence type="ECO:0000313" key="5">
    <source>
        <dbReference type="EMBL" id="KAK0607179.1"/>
    </source>
</evidence>
<comment type="similarity">
    <text evidence="1">Belongs to the PPR family. PCMP-H subfamily.</text>
</comment>
<dbReference type="PANTHER" id="PTHR47926:SF464">
    <property type="entry name" value="DYW DOMAIN-CONTAINING PROTEIN"/>
    <property type="match status" value="1"/>
</dbReference>
<comment type="caution">
    <text evidence="5">The sequence shown here is derived from an EMBL/GenBank/DDBJ whole genome shotgun (WGS) entry which is preliminary data.</text>
</comment>
<dbReference type="InterPro" id="IPR011990">
    <property type="entry name" value="TPR-like_helical_dom_sf"/>
</dbReference>
<dbReference type="GO" id="GO:0008270">
    <property type="term" value="F:zinc ion binding"/>
    <property type="evidence" value="ECO:0007669"/>
    <property type="project" value="InterPro"/>
</dbReference>
<proteinExistence type="inferred from homology"/>
<dbReference type="Pfam" id="PF01535">
    <property type="entry name" value="PPR"/>
    <property type="match status" value="4"/>
</dbReference>
<evidence type="ECO:0000256" key="1">
    <source>
        <dbReference type="ARBA" id="ARBA00006643"/>
    </source>
</evidence>
<dbReference type="Pfam" id="PF14432">
    <property type="entry name" value="DYW_deaminase"/>
    <property type="match status" value="1"/>
</dbReference>
<dbReference type="EMBL" id="JAUESC010000001">
    <property type="protein sequence ID" value="KAK0607179.1"/>
    <property type="molecule type" value="Genomic_DNA"/>
</dbReference>
<dbReference type="InterPro" id="IPR046848">
    <property type="entry name" value="E_motif"/>
</dbReference>
<accession>A0AA39W2A1</accession>
<reference evidence="5" key="2">
    <citation type="submission" date="2023-06" db="EMBL/GenBank/DDBJ databases">
        <authorList>
            <person name="Swenson N.G."/>
            <person name="Wegrzyn J.L."/>
            <person name="Mcevoy S.L."/>
        </authorList>
    </citation>
    <scope>NUCLEOTIDE SEQUENCE</scope>
    <source>
        <strain evidence="5">NS2018</strain>
        <tissue evidence="5">Leaf</tissue>
    </source>
</reference>
<keyword evidence="2" id="KW-0677">Repeat</keyword>
<organism evidence="5 6">
    <name type="scientific">Acer saccharum</name>
    <name type="common">Sugar maple</name>
    <dbReference type="NCBI Taxonomy" id="4024"/>
    <lineage>
        <taxon>Eukaryota</taxon>
        <taxon>Viridiplantae</taxon>
        <taxon>Streptophyta</taxon>
        <taxon>Embryophyta</taxon>
        <taxon>Tracheophyta</taxon>
        <taxon>Spermatophyta</taxon>
        <taxon>Magnoliopsida</taxon>
        <taxon>eudicotyledons</taxon>
        <taxon>Gunneridae</taxon>
        <taxon>Pentapetalae</taxon>
        <taxon>rosids</taxon>
        <taxon>malvids</taxon>
        <taxon>Sapindales</taxon>
        <taxon>Sapindaceae</taxon>
        <taxon>Hippocastanoideae</taxon>
        <taxon>Acereae</taxon>
        <taxon>Acer</taxon>
    </lineage>
</organism>
<dbReference type="Proteomes" id="UP001168877">
    <property type="component" value="Unassembled WGS sequence"/>
</dbReference>
<feature type="domain" description="DYW" evidence="4">
    <location>
        <begin position="482"/>
        <end position="575"/>
    </location>
</feature>
<dbReference type="Gene3D" id="1.25.40.10">
    <property type="entry name" value="Tetratricopeptide repeat domain"/>
    <property type="match status" value="3"/>
</dbReference>
<dbReference type="InterPro" id="IPR046960">
    <property type="entry name" value="PPR_At4g14850-like_plant"/>
</dbReference>
<sequence>MNEALNRGDATQANSTDPRILHARTLKSSYTDRSDFNNLITLYSKSNLLSYSLRVFHQIPSPNIVSWTSLISAHSNSPLSLRFFLSMLCHPTFSFLPNQRTFASLCKTCASLSYAFSFGLSLHSMSLKLSFNDKPFCGSALVNFYSKFRLPDNAKRVFDEMHDKEEVCYSAMIVCLAQNSRCVDSLSVFADMRRRDVVSTVHSVSGALRSAAELAAMEQCRIIHGHALVAGFDRNVVVGTALIDAYGKAGHVFDARRVFDENVSVLNVVAWNAMLSGYAQQGDKNSVLELFHLLETRGFSPDEYSFLAVLTAFSNAGLASESEKWIEKMRVRYGLEPGLEHYTCLIGAFGRAGRLEDAETIAMEMPFEPDAAVWRALLSSSALHGAPDMALRMAHRLLEVNPYDDSAYVIAANGLSASGRWDEVTEMRKMMKDRRVRKEGGRSWIEVKGEVHVFLAGDRNHEKAEEIYAKLEELIEECEKLGYVPIWNEMLHKVEEREKTRALWYHSEKLALAFGLVSGTPPGKALRIVKNLRICRDCHESFKYISRVVEREIIVRDVNRYHRILNGSCTCGDIW</sequence>
<evidence type="ECO:0000256" key="3">
    <source>
        <dbReference type="PROSITE-ProRule" id="PRU00708"/>
    </source>
</evidence>
<keyword evidence="6" id="KW-1185">Reference proteome</keyword>
<dbReference type="InterPro" id="IPR046849">
    <property type="entry name" value="E2_motif"/>
</dbReference>
<evidence type="ECO:0000313" key="6">
    <source>
        <dbReference type="Proteomes" id="UP001168877"/>
    </source>
</evidence>
<dbReference type="Pfam" id="PF20431">
    <property type="entry name" value="E_motif"/>
    <property type="match status" value="1"/>
</dbReference>
<dbReference type="GO" id="GO:0003723">
    <property type="term" value="F:RNA binding"/>
    <property type="evidence" value="ECO:0007669"/>
    <property type="project" value="InterPro"/>
</dbReference>
<dbReference type="FunFam" id="1.25.40.10:FF:001093">
    <property type="entry name" value="Pentatricopeptide repeat-containing protein At2g34400"/>
    <property type="match status" value="1"/>
</dbReference>
<name>A0AA39W2A1_ACESA</name>
<dbReference type="InterPro" id="IPR032867">
    <property type="entry name" value="DYW_dom"/>
</dbReference>
<dbReference type="NCBIfam" id="TIGR00756">
    <property type="entry name" value="PPR"/>
    <property type="match status" value="2"/>
</dbReference>
<dbReference type="PROSITE" id="PS51375">
    <property type="entry name" value="PPR"/>
    <property type="match status" value="1"/>
</dbReference>
<dbReference type="PANTHER" id="PTHR47926">
    <property type="entry name" value="PENTATRICOPEPTIDE REPEAT-CONTAINING PROTEIN"/>
    <property type="match status" value="1"/>
</dbReference>
<evidence type="ECO:0000259" key="4">
    <source>
        <dbReference type="Pfam" id="PF14432"/>
    </source>
</evidence>
<dbReference type="InterPro" id="IPR002885">
    <property type="entry name" value="PPR_rpt"/>
</dbReference>
<dbReference type="Pfam" id="PF20430">
    <property type="entry name" value="Eplus_motif"/>
    <property type="match status" value="1"/>
</dbReference>
<dbReference type="GO" id="GO:0009451">
    <property type="term" value="P:RNA modification"/>
    <property type="evidence" value="ECO:0007669"/>
    <property type="project" value="InterPro"/>
</dbReference>
<dbReference type="Pfam" id="PF13041">
    <property type="entry name" value="PPR_2"/>
    <property type="match status" value="1"/>
</dbReference>
<gene>
    <name evidence="5" type="ORF">LWI29_010755</name>
</gene>
<evidence type="ECO:0000256" key="2">
    <source>
        <dbReference type="ARBA" id="ARBA00022737"/>
    </source>
</evidence>
<protein>
    <recommendedName>
        <fullName evidence="4">DYW domain-containing protein</fullName>
    </recommendedName>
</protein>
<feature type="repeat" description="PPR" evidence="3">
    <location>
        <begin position="267"/>
        <end position="301"/>
    </location>
</feature>
<dbReference type="AlphaFoldDB" id="A0AA39W2A1"/>